<proteinExistence type="predicted"/>
<dbReference type="SUPFAM" id="SSF53474">
    <property type="entry name" value="alpha/beta-Hydrolases"/>
    <property type="match status" value="1"/>
</dbReference>
<dbReference type="GO" id="GO:0016747">
    <property type="term" value="F:acyltransferase activity, transferring groups other than amino-acyl groups"/>
    <property type="evidence" value="ECO:0007669"/>
    <property type="project" value="TreeGrafter"/>
</dbReference>
<evidence type="ECO:0000313" key="1">
    <source>
        <dbReference type="EMBL" id="EKB47870.1"/>
    </source>
</evidence>
<dbReference type="GO" id="GO:0045493">
    <property type="term" value="P:xylan catabolic process"/>
    <property type="evidence" value="ECO:0007669"/>
    <property type="project" value="UniProtKB-KW"/>
</dbReference>
<dbReference type="Pfam" id="PF00756">
    <property type="entry name" value="Esterase"/>
    <property type="match status" value="1"/>
</dbReference>
<dbReference type="PATRIC" id="fig|1225176.3.peg.3730"/>
<name>K1KUM8_CECL9</name>
<dbReference type="GO" id="GO:0031176">
    <property type="term" value="F:endo-1,4-beta-xylanase activity"/>
    <property type="evidence" value="ECO:0007669"/>
    <property type="project" value="UniProtKB-EC"/>
</dbReference>
<keyword evidence="1" id="KW-0378">Hydrolase</keyword>
<comment type="caution">
    <text evidence="1">The sequence shown here is derived from an EMBL/GenBank/DDBJ whole genome shotgun (WGS) entry which is preliminary data.</text>
</comment>
<keyword evidence="1" id="KW-0326">Glycosidase</keyword>
<keyword evidence="2" id="KW-1185">Reference proteome</keyword>
<accession>K1KUM8</accession>
<dbReference type="AlphaFoldDB" id="K1KUM8"/>
<dbReference type="InterPro" id="IPR000801">
    <property type="entry name" value="Esterase-like"/>
</dbReference>
<dbReference type="InterPro" id="IPR050583">
    <property type="entry name" value="Mycobacterial_A85_antigen"/>
</dbReference>
<protein>
    <submittedName>
        <fullName evidence="1">Endo-1,4-beta-xylanase Z</fullName>
        <ecNumber evidence="1">3.2.1.8</ecNumber>
    </submittedName>
</protein>
<sequence>MNPENNMKRILIVIFLLGFNFPSIAQVDTIEVFSPVMQKTLRAAVVKPSTYSNTAQKYPSIYLLHGGSGSFSDWHQKVTKENLLIDLANQYQVLIITPGVGPASYYYDSPLMDTVKYETYFIKELIPFIDQNYRTYSQREARAITGLSMGGHGAMMLSAKNPHMFIAAGSMSGVMNIDTDLWTVNDEFRKLRKEAQKAMLGEIQYQHPFSEYTAVGLVDRMKKNGIALLFDCGVDDFLIATNRQIHELLLQNNTPHEYTERPGAHTWDYWTEALPFHMLFIDNVFKKHKQTQK</sequence>
<dbReference type="EMBL" id="AMGM01000084">
    <property type="protein sequence ID" value="EKB47870.1"/>
    <property type="molecule type" value="Genomic_DNA"/>
</dbReference>
<keyword evidence="1" id="KW-0858">Xylan degradation</keyword>
<dbReference type="PANTHER" id="PTHR48098">
    <property type="entry name" value="ENTEROCHELIN ESTERASE-RELATED"/>
    <property type="match status" value="1"/>
</dbReference>
<dbReference type="InterPro" id="IPR029058">
    <property type="entry name" value="AB_hydrolase_fold"/>
</dbReference>
<dbReference type="Proteomes" id="UP000004478">
    <property type="component" value="Unassembled WGS sequence"/>
</dbReference>
<reference evidence="1 2" key="1">
    <citation type="journal article" date="2012" name="J. Bacteriol.">
        <title>Draft Genome Sequence of Cecembia lonarensis Strain LW9T, Isolated from Lonar Lake, a Haloalkaline Lake in India.</title>
        <authorList>
            <person name="Shivaji S."/>
            <person name="Ara S."/>
            <person name="Singh A."/>
            <person name="Pinnaka A.K."/>
        </authorList>
    </citation>
    <scope>NUCLEOTIDE SEQUENCE [LARGE SCALE GENOMIC DNA]</scope>
    <source>
        <strain evidence="1 2">LW9</strain>
    </source>
</reference>
<gene>
    <name evidence="1" type="primary">xynZ_2</name>
    <name evidence="1" type="ORF">B879_03516</name>
</gene>
<dbReference type="Gene3D" id="3.40.50.1820">
    <property type="entry name" value="alpha/beta hydrolase"/>
    <property type="match status" value="1"/>
</dbReference>
<organism evidence="1 2">
    <name type="scientific">Cecembia lonarensis (strain CCUG 58316 / KCTC 22772 / LW9)</name>
    <dbReference type="NCBI Taxonomy" id="1225176"/>
    <lineage>
        <taxon>Bacteria</taxon>
        <taxon>Pseudomonadati</taxon>
        <taxon>Bacteroidota</taxon>
        <taxon>Cytophagia</taxon>
        <taxon>Cytophagales</taxon>
        <taxon>Cyclobacteriaceae</taxon>
        <taxon>Cecembia</taxon>
    </lineage>
</organism>
<dbReference type="EC" id="3.2.1.8" evidence="1"/>
<evidence type="ECO:0000313" key="2">
    <source>
        <dbReference type="Proteomes" id="UP000004478"/>
    </source>
</evidence>
<keyword evidence="1" id="KW-0119">Carbohydrate metabolism</keyword>
<dbReference type="PANTHER" id="PTHR48098:SF1">
    <property type="entry name" value="DIACYLGLYCEROL ACYLTRANSFERASE_MYCOLYLTRANSFERASE AG85A"/>
    <property type="match status" value="1"/>
</dbReference>
<keyword evidence="1" id="KW-0624">Polysaccharide degradation</keyword>